<keyword evidence="10" id="KW-1185">Reference proteome</keyword>
<evidence type="ECO:0000256" key="4">
    <source>
        <dbReference type="ARBA" id="ARBA00023242"/>
    </source>
</evidence>
<dbReference type="CDD" id="cd00086">
    <property type="entry name" value="homeodomain"/>
    <property type="match status" value="1"/>
</dbReference>
<feature type="region of interest" description="Disordered" evidence="7">
    <location>
        <begin position="250"/>
        <end position="307"/>
    </location>
</feature>
<dbReference type="GO" id="GO:0000978">
    <property type="term" value="F:RNA polymerase II cis-regulatory region sequence-specific DNA binding"/>
    <property type="evidence" value="ECO:0007669"/>
    <property type="project" value="TreeGrafter"/>
</dbReference>
<dbReference type="GO" id="GO:0005634">
    <property type="term" value="C:nucleus"/>
    <property type="evidence" value="ECO:0007669"/>
    <property type="project" value="UniProtKB-SubCell"/>
</dbReference>
<organism evidence="9 10">
    <name type="scientific">Schizosaccharomyces osmophilus</name>
    <dbReference type="NCBI Taxonomy" id="2545709"/>
    <lineage>
        <taxon>Eukaryota</taxon>
        <taxon>Fungi</taxon>
        <taxon>Dikarya</taxon>
        <taxon>Ascomycota</taxon>
        <taxon>Taphrinomycotina</taxon>
        <taxon>Schizosaccharomycetes</taxon>
        <taxon>Schizosaccharomycetales</taxon>
        <taxon>Schizosaccharomycetaceae</taxon>
        <taxon>Schizosaccharomyces</taxon>
    </lineage>
</organism>
<dbReference type="KEGG" id="som:SOMG_02849"/>
<dbReference type="PROSITE" id="PS50071">
    <property type="entry name" value="HOMEOBOX_2"/>
    <property type="match status" value="1"/>
</dbReference>
<protein>
    <submittedName>
        <fullName evidence="9">DNA-binding transcription factor, stationary phase-specific Phx1</fullName>
    </submittedName>
</protein>
<evidence type="ECO:0000256" key="3">
    <source>
        <dbReference type="ARBA" id="ARBA00023155"/>
    </source>
</evidence>
<sequence length="838" mass="94336">MQQYPQQSSRRQMRKEMEANAAGNSVLPIERDPDSSTQQYDVNSIFAPSYNTYGPPPNNSSITAFSNQELLTFPNVQKLPEGSVREPISKEISNQEASAVGFSRDVNSSLDKPSDSSKYFPLFPETSRTEEFGPRVSVSSSTAPVKETSFEQSFNSPAPKGKKQRLVPEQLNYLLRQFAKDANPSPSVREDIARELNLPERSVTIWFQNRRAKAKLISRRQEEERQKFLTEQLELDNLNQQVSQAFAREIESNSENNPKPGFNSRYGQPLPYMNTLLPKPSKRYRNTYSSHQSPLKPTPSSLENPALEQPMVNPSYKHVFPGSTNPRFQQRYSISHTPNSNLPIRSAAAPNNFSKYPSSGTFPSLSAVSASLPSAYGSGNFEQSFPQESQYYDSKMANNISPMPAARRYSSTRLIPSLQVQDNSGSTKSSSSEFYYFACALLIIGLWKRLRLTPQDLMCFYSPPKRLFAYLIQYEGIQYRIEYSFFVVESIHVTRVDDPLLSDLNVAAPPRERPGPNESWLQVDIQLTIPPVFHMITSEGQENCTDFTEGNQASEVLGHSLIGPASSIFLMLNRIREASPELGSVIKLQKSIHPPSSYQEEEFVTVKDEANVIPKEKENEENPISEQEKQELHFLRSPEAANFERNQKNMLFKESPLASENAETAIEYSKPYEASNTNVSFPLSAPPELRSFPRGSFSQLNPFMYMNPDTTNETGGKNEVNSSDAFHFPEDQLMMQPRSSVDTLPAGTGVENTDYKMKPGVGEKKHISKPFSKYPFKDQNIQSEYTGRVPQLHLQTPRIPSASAISERIGIKDEGEQNTVLYPQAIPSDSIKKRGSNI</sequence>
<feature type="region of interest" description="Disordered" evidence="7">
    <location>
        <begin position="92"/>
        <end position="116"/>
    </location>
</feature>
<keyword evidence="4 5" id="KW-0539">Nucleus</keyword>
<feature type="domain" description="Homeobox" evidence="8">
    <location>
        <begin position="157"/>
        <end position="217"/>
    </location>
</feature>
<dbReference type="Pfam" id="PF00046">
    <property type="entry name" value="Homeodomain"/>
    <property type="match status" value="1"/>
</dbReference>
<evidence type="ECO:0000313" key="10">
    <source>
        <dbReference type="Proteomes" id="UP001212411"/>
    </source>
</evidence>
<dbReference type="SUPFAM" id="SSF46689">
    <property type="entry name" value="Homeodomain-like"/>
    <property type="match status" value="1"/>
</dbReference>
<dbReference type="InterPro" id="IPR051000">
    <property type="entry name" value="Homeobox_DNA-bind_prot"/>
</dbReference>
<proteinExistence type="predicted"/>
<dbReference type="GO" id="GO:0000981">
    <property type="term" value="F:DNA-binding transcription factor activity, RNA polymerase II-specific"/>
    <property type="evidence" value="ECO:0007669"/>
    <property type="project" value="InterPro"/>
</dbReference>
<dbReference type="SMART" id="SM00389">
    <property type="entry name" value="HOX"/>
    <property type="match status" value="1"/>
</dbReference>
<comment type="subcellular location">
    <subcellularLocation>
        <location evidence="1 5 6">Nucleus</location>
    </subcellularLocation>
</comment>
<dbReference type="AlphaFoldDB" id="A0AAF0AX41"/>
<dbReference type="EMBL" id="CP115612">
    <property type="protein sequence ID" value="WBW73923.1"/>
    <property type="molecule type" value="Genomic_DNA"/>
</dbReference>
<evidence type="ECO:0000256" key="1">
    <source>
        <dbReference type="ARBA" id="ARBA00004123"/>
    </source>
</evidence>
<evidence type="ECO:0000256" key="2">
    <source>
        <dbReference type="ARBA" id="ARBA00023125"/>
    </source>
</evidence>
<reference evidence="9 10" key="1">
    <citation type="journal article" date="2023" name="G3 (Bethesda)">
        <title>A high-quality reference genome for the fission yeast Schizosaccharomyces osmophilus.</title>
        <authorList>
            <person name="Jia G.S."/>
            <person name="Zhang W.C."/>
            <person name="Liang Y."/>
            <person name="Liu X.H."/>
            <person name="Rhind N."/>
            <person name="Pidoux A."/>
            <person name="Brysch-Herzberg M."/>
            <person name="Du L.L."/>
        </authorList>
    </citation>
    <scope>NUCLEOTIDE SEQUENCE [LARGE SCALE GENOMIC DNA]</scope>
    <source>
        <strain evidence="9 10">CBS 15793</strain>
    </source>
</reference>
<keyword evidence="3 5" id="KW-0371">Homeobox</keyword>
<feature type="region of interest" description="Disordered" evidence="7">
    <location>
        <begin position="743"/>
        <end position="773"/>
    </location>
</feature>
<dbReference type="GeneID" id="80876329"/>
<dbReference type="PANTHER" id="PTHR24324">
    <property type="entry name" value="HOMEOBOX PROTEIN HHEX"/>
    <property type="match status" value="1"/>
</dbReference>
<dbReference type="PANTHER" id="PTHR24324:SF5">
    <property type="entry name" value="HEMATOPOIETICALLY-EXPRESSED HOMEOBOX PROTEIN HHEX"/>
    <property type="match status" value="1"/>
</dbReference>
<feature type="compositionally biased region" description="Polar residues" evidence="7">
    <location>
        <begin position="286"/>
        <end position="303"/>
    </location>
</feature>
<dbReference type="InterPro" id="IPR017970">
    <property type="entry name" value="Homeobox_CS"/>
</dbReference>
<feature type="compositionally biased region" description="Basic and acidic residues" evidence="7">
    <location>
        <begin position="753"/>
        <end position="765"/>
    </location>
</feature>
<evidence type="ECO:0000259" key="8">
    <source>
        <dbReference type="PROSITE" id="PS50071"/>
    </source>
</evidence>
<feature type="compositionally biased region" description="Polar residues" evidence="7">
    <location>
        <begin position="1"/>
        <end position="10"/>
    </location>
</feature>
<feature type="region of interest" description="Disordered" evidence="7">
    <location>
        <begin position="133"/>
        <end position="166"/>
    </location>
</feature>
<feature type="region of interest" description="Disordered" evidence="7">
    <location>
        <begin position="1"/>
        <end position="40"/>
    </location>
</feature>
<dbReference type="InterPro" id="IPR009057">
    <property type="entry name" value="Homeodomain-like_sf"/>
</dbReference>
<keyword evidence="2 5" id="KW-0238">DNA-binding</keyword>
<dbReference type="PROSITE" id="PS00027">
    <property type="entry name" value="HOMEOBOX_1"/>
    <property type="match status" value="1"/>
</dbReference>
<dbReference type="InterPro" id="IPR001356">
    <property type="entry name" value="HD"/>
</dbReference>
<dbReference type="RefSeq" id="XP_056038166.1">
    <property type="nucleotide sequence ID" value="XM_056181640.1"/>
</dbReference>
<evidence type="ECO:0000256" key="5">
    <source>
        <dbReference type="PROSITE-ProRule" id="PRU00108"/>
    </source>
</evidence>
<name>A0AAF0AX41_9SCHI</name>
<feature type="DNA-binding region" description="Homeobox" evidence="5">
    <location>
        <begin position="159"/>
        <end position="218"/>
    </location>
</feature>
<accession>A0AAF0AX41</accession>
<evidence type="ECO:0000256" key="7">
    <source>
        <dbReference type="SAM" id="MobiDB-lite"/>
    </source>
</evidence>
<gene>
    <name evidence="9" type="primary">phx1</name>
    <name evidence="9" type="ORF">SOMG_02849</name>
</gene>
<evidence type="ECO:0000256" key="6">
    <source>
        <dbReference type="RuleBase" id="RU000682"/>
    </source>
</evidence>
<dbReference type="Proteomes" id="UP001212411">
    <property type="component" value="Chromosome 2"/>
</dbReference>
<dbReference type="GO" id="GO:0030154">
    <property type="term" value="P:cell differentiation"/>
    <property type="evidence" value="ECO:0007669"/>
    <property type="project" value="TreeGrafter"/>
</dbReference>
<evidence type="ECO:0000313" key="9">
    <source>
        <dbReference type="EMBL" id="WBW73923.1"/>
    </source>
</evidence>
<dbReference type="Gene3D" id="1.10.10.60">
    <property type="entry name" value="Homeodomain-like"/>
    <property type="match status" value="1"/>
</dbReference>